<organism evidence="1 2">
    <name type="scientific">Bacteroides xylanisolvens</name>
    <dbReference type="NCBI Taxonomy" id="371601"/>
    <lineage>
        <taxon>Bacteria</taxon>
        <taxon>Pseudomonadati</taxon>
        <taxon>Bacteroidota</taxon>
        <taxon>Bacteroidia</taxon>
        <taxon>Bacteroidales</taxon>
        <taxon>Bacteroidaceae</taxon>
        <taxon>Bacteroides</taxon>
    </lineage>
</organism>
<reference evidence="1 2" key="1">
    <citation type="journal article" date="2019" name="Nat. Med.">
        <title>A library of human gut bacterial isolates paired with longitudinal multiomics data enables mechanistic microbiome research.</title>
        <authorList>
            <person name="Poyet M."/>
            <person name="Groussin M."/>
            <person name="Gibbons S.M."/>
            <person name="Avila-Pacheco J."/>
            <person name="Jiang X."/>
            <person name="Kearney S.M."/>
            <person name="Perrotta A.R."/>
            <person name="Berdy B."/>
            <person name="Zhao S."/>
            <person name="Lieberman T.D."/>
            <person name="Swanson P.K."/>
            <person name="Smith M."/>
            <person name="Roesemann S."/>
            <person name="Alexander J.E."/>
            <person name="Rich S.A."/>
            <person name="Livny J."/>
            <person name="Vlamakis H."/>
            <person name="Clish C."/>
            <person name="Bullock K."/>
            <person name="Deik A."/>
            <person name="Scott J."/>
            <person name="Pierce K.A."/>
            <person name="Xavier R.J."/>
            <person name="Alm E.J."/>
        </authorList>
    </citation>
    <scope>NUCLEOTIDE SEQUENCE [LARGE SCALE GENOMIC DNA]</scope>
    <source>
        <strain evidence="1 2">BIOML-A58</strain>
    </source>
</reference>
<evidence type="ECO:0000313" key="1">
    <source>
        <dbReference type="EMBL" id="KAB6146684.1"/>
    </source>
</evidence>
<accession>A0A7J5PVP9</accession>
<name>A0A7J5PVP9_9BACE</name>
<dbReference type="AlphaFoldDB" id="A0A7J5PVP9"/>
<evidence type="ECO:0000313" key="2">
    <source>
        <dbReference type="Proteomes" id="UP000434604"/>
    </source>
</evidence>
<gene>
    <name evidence="1" type="ORF">GA398_14890</name>
</gene>
<protein>
    <submittedName>
        <fullName evidence="1">Uncharacterized protein</fullName>
    </submittedName>
</protein>
<comment type="caution">
    <text evidence="1">The sequence shown here is derived from an EMBL/GenBank/DDBJ whole genome shotgun (WGS) entry which is preliminary data.</text>
</comment>
<dbReference type="EMBL" id="WDED01000022">
    <property type="protein sequence ID" value="KAB6146684.1"/>
    <property type="molecule type" value="Genomic_DNA"/>
</dbReference>
<sequence>MNNDILLSTKFKSIGEDATVSMPSQIKALFGMNPQIDVRLIDYDYIGDAKDDDYTSFAEKLYKANPNAHYILVTHSNELKDSLLVRKTFHFDLTGFYFSEEIQTWSVPISNNTIVFLGVIEIETFEDLKTAIRFLFSGIYDSQNFLIQHGSTFVKSEIVNLLERALLPIKNRYGENQDVIISMASVCQHKKDIMVLYPYGGTDFGSFMLFVV</sequence>
<dbReference type="Proteomes" id="UP000434604">
    <property type="component" value="Unassembled WGS sequence"/>
</dbReference>
<proteinExistence type="predicted"/>
<dbReference type="RefSeq" id="WP_151935028.1">
    <property type="nucleotide sequence ID" value="NZ_WDED01000022.1"/>
</dbReference>